<evidence type="ECO:0000256" key="1">
    <source>
        <dbReference type="SAM" id="MobiDB-lite"/>
    </source>
</evidence>
<feature type="region of interest" description="Disordered" evidence="1">
    <location>
        <begin position="37"/>
        <end position="82"/>
    </location>
</feature>
<accession>A0ABD0LXN7</accession>
<feature type="compositionally biased region" description="Pro residues" evidence="1">
    <location>
        <begin position="105"/>
        <end position="114"/>
    </location>
</feature>
<gene>
    <name evidence="2" type="ORF">BaRGS_00004492</name>
</gene>
<reference evidence="2 3" key="1">
    <citation type="journal article" date="2023" name="Sci. Data">
        <title>Genome assembly of the Korean intertidal mud-creeper Batillaria attramentaria.</title>
        <authorList>
            <person name="Patra A.K."/>
            <person name="Ho P.T."/>
            <person name="Jun S."/>
            <person name="Lee S.J."/>
            <person name="Kim Y."/>
            <person name="Won Y.J."/>
        </authorList>
    </citation>
    <scope>NUCLEOTIDE SEQUENCE [LARGE SCALE GENOMIC DNA]</scope>
    <source>
        <strain evidence="2">Wonlab-2016</strain>
    </source>
</reference>
<dbReference type="AlphaFoldDB" id="A0ABD0LXN7"/>
<keyword evidence="3" id="KW-1185">Reference proteome</keyword>
<proteinExistence type="predicted"/>
<feature type="compositionally biased region" description="Pro residues" evidence="1">
    <location>
        <begin position="67"/>
        <end position="76"/>
    </location>
</feature>
<name>A0ABD0LXN7_9CAEN</name>
<protein>
    <submittedName>
        <fullName evidence="2">Uncharacterized protein</fullName>
    </submittedName>
</protein>
<comment type="caution">
    <text evidence="2">The sequence shown here is derived from an EMBL/GenBank/DDBJ whole genome shotgun (WGS) entry which is preliminary data.</text>
</comment>
<sequence length="169" mass="19085">MSVRDCGNKQICVRILGLYWTKFHLYEFPMVRKAGDTRTNGRRKLAHDQSRLITPPPSPDAFAAPNTHPPHLPPTPSLLQTPTFPRRLRCSKHPPSFDAFAAPNTHPPHLPPTPSLLQTPTLPTFPRRLRCSKHPPSTSASVLTLLSVSKIARHEVSSLYQQNWQKMYS</sequence>
<organism evidence="2 3">
    <name type="scientific">Batillaria attramentaria</name>
    <dbReference type="NCBI Taxonomy" id="370345"/>
    <lineage>
        <taxon>Eukaryota</taxon>
        <taxon>Metazoa</taxon>
        <taxon>Spiralia</taxon>
        <taxon>Lophotrochozoa</taxon>
        <taxon>Mollusca</taxon>
        <taxon>Gastropoda</taxon>
        <taxon>Caenogastropoda</taxon>
        <taxon>Sorbeoconcha</taxon>
        <taxon>Cerithioidea</taxon>
        <taxon>Batillariidae</taxon>
        <taxon>Batillaria</taxon>
    </lineage>
</organism>
<evidence type="ECO:0000313" key="2">
    <source>
        <dbReference type="EMBL" id="KAK7504188.1"/>
    </source>
</evidence>
<dbReference type="Proteomes" id="UP001519460">
    <property type="component" value="Unassembled WGS sequence"/>
</dbReference>
<feature type="region of interest" description="Disordered" evidence="1">
    <location>
        <begin position="95"/>
        <end position="119"/>
    </location>
</feature>
<dbReference type="EMBL" id="JACVVK020000016">
    <property type="protein sequence ID" value="KAK7504188.1"/>
    <property type="molecule type" value="Genomic_DNA"/>
</dbReference>
<evidence type="ECO:0000313" key="3">
    <source>
        <dbReference type="Proteomes" id="UP001519460"/>
    </source>
</evidence>